<organism evidence="2 3">
    <name type="scientific">Actinomadura viridis</name>
    <dbReference type="NCBI Taxonomy" id="58110"/>
    <lineage>
        <taxon>Bacteria</taxon>
        <taxon>Bacillati</taxon>
        <taxon>Actinomycetota</taxon>
        <taxon>Actinomycetes</taxon>
        <taxon>Streptosporangiales</taxon>
        <taxon>Thermomonosporaceae</taxon>
        <taxon>Actinomadura</taxon>
    </lineage>
</organism>
<evidence type="ECO:0000259" key="1">
    <source>
        <dbReference type="Pfam" id="PF00501"/>
    </source>
</evidence>
<name>A0A931DG52_9ACTN</name>
<dbReference type="EMBL" id="JADOUA010000001">
    <property type="protein sequence ID" value="MBG6086876.1"/>
    <property type="molecule type" value="Genomic_DNA"/>
</dbReference>
<keyword evidence="3" id="KW-1185">Reference proteome</keyword>
<protein>
    <submittedName>
        <fullName evidence="2">Acyl-coenzyme A synthetase/AMP-(Fatty) acid ligase</fullName>
    </submittedName>
</protein>
<feature type="domain" description="AMP-dependent synthetase/ligase" evidence="1">
    <location>
        <begin position="41"/>
        <end position="403"/>
    </location>
</feature>
<dbReference type="SUPFAM" id="SSF56801">
    <property type="entry name" value="Acetyl-CoA synthetase-like"/>
    <property type="match status" value="1"/>
</dbReference>
<reference evidence="2" key="1">
    <citation type="submission" date="2020-11" db="EMBL/GenBank/DDBJ databases">
        <title>Sequencing the genomes of 1000 actinobacteria strains.</title>
        <authorList>
            <person name="Klenk H.-P."/>
        </authorList>
    </citation>
    <scope>NUCLEOTIDE SEQUENCE</scope>
    <source>
        <strain evidence="2">DSM 43175</strain>
    </source>
</reference>
<dbReference type="GO" id="GO:0016874">
    <property type="term" value="F:ligase activity"/>
    <property type="evidence" value="ECO:0007669"/>
    <property type="project" value="UniProtKB-KW"/>
</dbReference>
<comment type="caution">
    <text evidence="2">The sequence shown here is derived from an EMBL/GenBank/DDBJ whole genome shotgun (WGS) entry which is preliminary data.</text>
</comment>
<dbReference type="InterPro" id="IPR042099">
    <property type="entry name" value="ANL_N_sf"/>
</dbReference>
<accession>A0A931DG52</accession>
<dbReference type="AlphaFoldDB" id="A0A931DG52"/>
<evidence type="ECO:0000313" key="2">
    <source>
        <dbReference type="EMBL" id="MBG6086876.1"/>
    </source>
</evidence>
<gene>
    <name evidence="2" type="ORF">IW256_000989</name>
</gene>
<dbReference type="RefSeq" id="WP_197009812.1">
    <property type="nucleotide sequence ID" value="NZ_BAABES010000007.1"/>
</dbReference>
<dbReference type="InterPro" id="IPR000873">
    <property type="entry name" value="AMP-dep_synth/lig_dom"/>
</dbReference>
<dbReference type="PANTHER" id="PTHR24096">
    <property type="entry name" value="LONG-CHAIN-FATTY-ACID--COA LIGASE"/>
    <property type="match status" value="1"/>
</dbReference>
<evidence type="ECO:0000313" key="3">
    <source>
        <dbReference type="Proteomes" id="UP000614047"/>
    </source>
</evidence>
<keyword evidence="2" id="KW-0436">Ligase</keyword>
<dbReference type="Pfam" id="PF00501">
    <property type="entry name" value="AMP-binding"/>
    <property type="match status" value="1"/>
</dbReference>
<sequence>MGNPGKRQGAKGKVPRNIGVMFEGVADAERPVFHLDRPFDIAPKDGTRHTVGDLARLVAETSGALYEAGLRKGDRLGIVKDNHFDVVLLAAAAARIGALPAMISATNSPEVLRAIFERLEPRVLVASSSVLAAAVRDGVELAGSGTAVVAVDRGDGDGPAGVLQLEDLRGAPVPAADPVGDDEPMICTHTSGTTGVPKLVAHSANTLLGVLTKLETLPLPGLSIRPGDVVGSCIAFVHGRSITWTFAQLARPPAKVVVLADPDPATVVATLSEHRPTTLEACPNIFQLWEGLLRSNPGLFTQTRAFINTFDAIHPRTVRAFLEASGRRSPVWGQVWGQTEVGPVCMGVYTRRKLRRSRWSQDPVTSNVGRPIPFVTQVRVVDPQTRRKVRRGQEGIVLVRTKGRCLDYLGETDRHREKDWGQGWWNTGDIGVHGRTGGFRIVDREVDLIPGVSGIALESVLLERLEETSEVIVLGVPGRRPVPVLSVDGGELDPERWRKATADLPDLEDPVLIGWDEFPRTGTWKVRRPVLRERLFGTKETYGTGRWT</sequence>
<dbReference type="Proteomes" id="UP000614047">
    <property type="component" value="Unassembled WGS sequence"/>
</dbReference>
<proteinExistence type="predicted"/>
<dbReference type="Gene3D" id="3.40.50.12780">
    <property type="entry name" value="N-terminal domain of ligase-like"/>
    <property type="match status" value="1"/>
</dbReference>